<sequence length="220" mass="24305">MPVSHIQRFSPKSVDDLPPATVKAYWVKPDGGEEGFYDAHVLHLGNLEHSETESSDDELVPKSQLRKAQRKIRSLEDELERERKVNRRLTNGLLQEIDLVEHQGGSCLQPASSREEAAAMPRVMGDAAPGQRTLHAANDSSVEAAPVVAATLPRMLAAQLRMRAVPMQTAAILTRMLAVWMRMLAIPMEVLATPTKLLAALKKTRVPLSKMLAALMSRNF</sequence>
<proteinExistence type="predicted"/>
<protein>
    <submittedName>
        <fullName evidence="1">Uncharacterized protein</fullName>
    </submittedName>
</protein>
<accession>A0AC60QTU8</accession>
<name>A0AC60QTU8_IXOPE</name>
<comment type="caution">
    <text evidence="1">The sequence shown here is derived from an EMBL/GenBank/DDBJ whole genome shotgun (WGS) entry which is preliminary data.</text>
</comment>
<reference evidence="1 2" key="1">
    <citation type="journal article" date="2020" name="Cell">
        <title>Large-Scale Comparative Analyses of Tick Genomes Elucidate Their Genetic Diversity and Vector Capacities.</title>
        <authorList>
            <consortium name="Tick Genome and Microbiome Consortium (TIGMIC)"/>
            <person name="Jia N."/>
            <person name="Wang J."/>
            <person name="Shi W."/>
            <person name="Du L."/>
            <person name="Sun Y."/>
            <person name="Zhan W."/>
            <person name="Jiang J.F."/>
            <person name="Wang Q."/>
            <person name="Zhang B."/>
            <person name="Ji P."/>
            <person name="Bell-Sakyi L."/>
            <person name="Cui X.M."/>
            <person name="Yuan T.T."/>
            <person name="Jiang B.G."/>
            <person name="Yang W.F."/>
            <person name="Lam T.T."/>
            <person name="Chang Q.C."/>
            <person name="Ding S.J."/>
            <person name="Wang X.J."/>
            <person name="Zhu J.G."/>
            <person name="Ruan X.D."/>
            <person name="Zhao L."/>
            <person name="Wei J.T."/>
            <person name="Ye R.Z."/>
            <person name="Que T.C."/>
            <person name="Du C.H."/>
            <person name="Zhou Y.H."/>
            <person name="Cheng J.X."/>
            <person name="Dai P.F."/>
            <person name="Guo W.B."/>
            <person name="Han X.H."/>
            <person name="Huang E.J."/>
            <person name="Li L.F."/>
            <person name="Wei W."/>
            <person name="Gao Y.C."/>
            <person name="Liu J.Z."/>
            <person name="Shao H.Z."/>
            <person name="Wang X."/>
            <person name="Wang C.C."/>
            <person name="Yang T.C."/>
            <person name="Huo Q.B."/>
            <person name="Li W."/>
            <person name="Chen H.Y."/>
            <person name="Chen S.E."/>
            <person name="Zhou L.G."/>
            <person name="Ni X.B."/>
            <person name="Tian J.H."/>
            <person name="Sheng Y."/>
            <person name="Liu T."/>
            <person name="Pan Y.S."/>
            <person name="Xia L.Y."/>
            <person name="Li J."/>
            <person name="Zhao F."/>
            <person name="Cao W.C."/>
        </authorList>
    </citation>
    <scope>NUCLEOTIDE SEQUENCE [LARGE SCALE GENOMIC DNA]</scope>
    <source>
        <strain evidence="1">Iper-2018</strain>
    </source>
</reference>
<dbReference type="EMBL" id="JABSTQ010003843">
    <property type="protein sequence ID" value="KAG0443093.1"/>
    <property type="molecule type" value="Genomic_DNA"/>
</dbReference>
<organism evidence="1 2">
    <name type="scientific">Ixodes persulcatus</name>
    <name type="common">Taiga tick</name>
    <dbReference type="NCBI Taxonomy" id="34615"/>
    <lineage>
        <taxon>Eukaryota</taxon>
        <taxon>Metazoa</taxon>
        <taxon>Ecdysozoa</taxon>
        <taxon>Arthropoda</taxon>
        <taxon>Chelicerata</taxon>
        <taxon>Arachnida</taxon>
        <taxon>Acari</taxon>
        <taxon>Parasitiformes</taxon>
        <taxon>Ixodida</taxon>
        <taxon>Ixodoidea</taxon>
        <taxon>Ixodidae</taxon>
        <taxon>Ixodinae</taxon>
        <taxon>Ixodes</taxon>
    </lineage>
</organism>
<dbReference type="Proteomes" id="UP000805193">
    <property type="component" value="Unassembled WGS sequence"/>
</dbReference>
<evidence type="ECO:0000313" key="1">
    <source>
        <dbReference type="EMBL" id="KAG0443093.1"/>
    </source>
</evidence>
<keyword evidence="2" id="KW-1185">Reference proteome</keyword>
<gene>
    <name evidence="1" type="ORF">HPB47_015294</name>
</gene>
<evidence type="ECO:0000313" key="2">
    <source>
        <dbReference type="Proteomes" id="UP000805193"/>
    </source>
</evidence>